<dbReference type="Pfam" id="PF06961">
    <property type="entry name" value="DUF1294"/>
    <property type="match status" value="1"/>
</dbReference>
<dbReference type="EMBL" id="BHVZ01000014">
    <property type="protein sequence ID" value="GCB30364.1"/>
    <property type="molecule type" value="Genomic_DNA"/>
</dbReference>
<feature type="transmembrane region" description="Helical" evidence="1">
    <location>
        <begin position="6"/>
        <end position="26"/>
    </location>
</feature>
<evidence type="ECO:0000313" key="2">
    <source>
        <dbReference type="EMBL" id="GCB30364.1"/>
    </source>
</evidence>
<dbReference type="AlphaFoldDB" id="A0A401LFS6"/>
<feature type="transmembrane region" description="Helical" evidence="1">
    <location>
        <begin position="47"/>
        <end position="65"/>
    </location>
</feature>
<evidence type="ECO:0000313" key="3">
    <source>
        <dbReference type="Proteomes" id="UP000287361"/>
    </source>
</evidence>
<sequence>MELYFNGRNLLIIVGYYLIINLILYFTMVIDKKRAIKDGWRIPEKNLFLLAVLGGGIGGLIAMVFKRHKNKHIDFILTFTVTAILHMVVAFLLIGKFAFVTK</sequence>
<keyword evidence="1" id="KW-1133">Transmembrane helix</keyword>
<name>A0A401LFS6_9FIRM</name>
<proteinExistence type="predicted"/>
<keyword evidence="1" id="KW-0812">Transmembrane</keyword>
<gene>
    <name evidence="2" type="ORF">KGMB03357_20250</name>
</gene>
<dbReference type="GeneID" id="86195039"/>
<dbReference type="Proteomes" id="UP000287361">
    <property type="component" value="Unassembled WGS sequence"/>
</dbReference>
<comment type="caution">
    <text evidence="2">The sequence shown here is derived from an EMBL/GenBank/DDBJ whole genome shotgun (WGS) entry which is preliminary data.</text>
</comment>
<protein>
    <submittedName>
        <fullName evidence="2">Membrane protein</fullName>
    </submittedName>
</protein>
<accession>A0A401LFS6</accession>
<keyword evidence="1" id="KW-0472">Membrane</keyword>
<feature type="transmembrane region" description="Helical" evidence="1">
    <location>
        <begin position="77"/>
        <end position="99"/>
    </location>
</feature>
<keyword evidence="3" id="KW-1185">Reference proteome</keyword>
<evidence type="ECO:0000256" key="1">
    <source>
        <dbReference type="SAM" id="Phobius"/>
    </source>
</evidence>
<dbReference type="OrthoDB" id="1698854at2"/>
<dbReference type="RefSeq" id="WP_016407079.1">
    <property type="nucleotide sequence ID" value="NZ_DAVZTY010000023.1"/>
</dbReference>
<organism evidence="2 3">
    <name type="scientific">Anaerotignum faecicola</name>
    <dbReference type="NCBI Taxonomy" id="2358141"/>
    <lineage>
        <taxon>Bacteria</taxon>
        <taxon>Bacillati</taxon>
        <taxon>Bacillota</taxon>
        <taxon>Clostridia</taxon>
        <taxon>Lachnospirales</taxon>
        <taxon>Anaerotignaceae</taxon>
        <taxon>Anaerotignum</taxon>
    </lineage>
</organism>
<reference evidence="2 3" key="1">
    <citation type="submission" date="2018-10" db="EMBL/GenBank/DDBJ databases">
        <title>Draft Genome Sequence of Anaerotignum sp. KCTC 15736.</title>
        <authorList>
            <person name="Choi S.H."/>
            <person name="Kim J.S."/>
            <person name="Kang S.W."/>
            <person name="Lee J.S."/>
            <person name="Park S.H."/>
        </authorList>
    </citation>
    <scope>NUCLEOTIDE SEQUENCE [LARGE SCALE GENOMIC DNA]</scope>
    <source>
        <strain evidence="2 3">KCTC 15736</strain>
    </source>
</reference>
<dbReference type="InterPro" id="IPR010718">
    <property type="entry name" value="DUF1294"/>
</dbReference>